<keyword evidence="3" id="KW-0614">Plasmid</keyword>
<geneLocation type="plasmid" evidence="4">
    <name>pdrdi</name>
</geneLocation>
<dbReference type="Pfam" id="PF13470">
    <property type="entry name" value="PIN_3"/>
    <property type="match status" value="1"/>
</dbReference>
<organism evidence="3 4">
    <name type="scientific">Deinococcus wulumuqiensis</name>
    <dbReference type="NCBI Taxonomy" id="980427"/>
    <lineage>
        <taxon>Bacteria</taxon>
        <taxon>Thermotogati</taxon>
        <taxon>Deinococcota</taxon>
        <taxon>Deinococci</taxon>
        <taxon>Deinococcales</taxon>
        <taxon>Deinococcaceae</taxon>
        <taxon>Deinococcus</taxon>
    </lineage>
</organism>
<dbReference type="Proteomes" id="UP000253744">
    <property type="component" value="Plasmid pDrdI"/>
</dbReference>
<dbReference type="InterPro" id="IPR002716">
    <property type="entry name" value="PIN_dom"/>
</dbReference>
<feature type="domain" description="VapC50 C-terminal" evidence="2">
    <location>
        <begin position="131"/>
        <end position="183"/>
    </location>
</feature>
<reference evidence="3 4" key="1">
    <citation type="submission" date="2018-07" db="EMBL/GenBank/DDBJ databases">
        <title>Complete Genome and Methylome Analysis of Deinococcus wulumuqiensis NEB 479.</title>
        <authorList>
            <person name="Fomenkov A."/>
            <person name="Luyten Y."/>
            <person name="Vincze T."/>
            <person name="Anton B.P."/>
            <person name="Clark T."/>
            <person name="Roberts R.J."/>
            <person name="Morgan R.D."/>
        </authorList>
    </citation>
    <scope>NUCLEOTIDE SEQUENCE [LARGE SCALE GENOMIC DNA]</scope>
    <source>
        <strain evidence="3 4">NEB 479</strain>
        <plasmid evidence="4">Plasmid pdrdi</plasmid>
    </source>
</reference>
<evidence type="ECO:0000313" key="3">
    <source>
        <dbReference type="EMBL" id="AXH01019.1"/>
    </source>
</evidence>
<name>A0A345IMU6_9DEIO</name>
<dbReference type="KEGG" id="dwu:DVJ83_18160"/>
<feature type="domain" description="PIN" evidence="1">
    <location>
        <begin position="7"/>
        <end position="113"/>
    </location>
</feature>
<evidence type="ECO:0000259" key="1">
    <source>
        <dbReference type="Pfam" id="PF13470"/>
    </source>
</evidence>
<proteinExistence type="predicted"/>
<protein>
    <submittedName>
        <fullName evidence="3">PIN domain-containing protein</fullName>
    </submittedName>
</protein>
<sequence length="216" mass="24035">MTPRYTALYDANVLYPSLLRNLLMHLTVSGLVAARWTDAIHDEWGRNLLLNRPDLGAPRVQRIRDLMEQAVPDARVTDYESLIAGLSLPDPDDRHVLAAAIHAQADVIVTLNLKDFPQEHLEPYGVQVMTPDTLLLALLEAEPLATRDALEGLRGSFRRPPVTWGELTERLAQAGLVRSMAEISNTDSAKFLHSRNYTACASISRNPYLFLLLSVG</sequence>
<dbReference type="InterPro" id="IPR058652">
    <property type="entry name" value="VapC50_C"/>
</dbReference>
<dbReference type="AlphaFoldDB" id="A0A345IMU6"/>
<gene>
    <name evidence="3" type="ORF">DVJ83_18160</name>
</gene>
<accession>A0A345IMU6</accession>
<evidence type="ECO:0000259" key="2">
    <source>
        <dbReference type="Pfam" id="PF26343"/>
    </source>
</evidence>
<dbReference type="EMBL" id="CP031163">
    <property type="protein sequence ID" value="AXH01019.1"/>
    <property type="molecule type" value="Genomic_DNA"/>
</dbReference>
<dbReference type="RefSeq" id="WP_114673667.1">
    <property type="nucleotide sequence ID" value="NZ_CP031163.1"/>
</dbReference>
<dbReference type="Pfam" id="PF26343">
    <property type="entry name" value="VapC50_C"/>
    <property type="match status" value="1"/>
</dbReference>
<evidence type="ECO:0000313" key="4">
    <source>
        <dbReference type="Proteomes" id="UP000253744"/>
    </source>
</evidence>